<feature type="compositionally biased region" description="Basic residues" evidence="1">
    <location>
        <begin position="54"/>
        <end position="64"/>
    </location>
</feature>
<evidence type="ECO:0000313" key="3">
    <source>
        <dbReference type="Proteomes" id="UP000698242"/>
    </source>
</evidence>
<proteinExistence type="predicted"/>
<dbReference type="AlphaFoldDB" id="A0A921TBH9"/>
<dbReference type="EMBL" id="APKE01000023">
    <property type="protein sequence ID" value="KAF0675675.1"/>
    <property type="molecule type" value="Genomic_DNA"/>
</dbReference>
<name>A0A921TBH9_9RHOB</name>
<protein>
    <submittedName>
        <fullName evidence="2">Uncharacterized protein</fullName>
    </submittedName>
</protein>
<gene>
    <name evidence="2" type="ORF">PMES_02010</name>
</gene>
<sequence length="64" mass="6830">MSFRKLMQVVPHLMARRGLSRVKGELPAAAARNEAAAGALADTLARRAPPAPRRAARRLKLASG</sequence>
<feature type="region of interest" description="Disordered" evidence="1">
    <location>
        <begin position="41"/>
        <end position="64"/>
    </location>
</feature>
<evidence type="ECO:0000256" key="1">
    <source>
        <dbReference type="SAM" id="MobiDB-lite"/>
    </source>
</evidence>
<dbReference type="Proteomes" id="UP000698242">
    <property type="component" value="Unassembled WGS sequence"/>
</dbReference>
<accession>A0A921TBH9</accession>
<keyword evidence="3" id="KW-1185">Reference proteome</keyword>
<comment type="caution">
    <text evidence="2">The sequence shown here is derived from an EMBL/GenBank/DDBJ whole genome shotgun (WGS) entry which is preliminary data.</text>
</comment>
<evidence type="ECO:0000313" key="2">
    <source>
        <dbReference type="EMBL" id="KAF0675675.1"/>
    </source>
</evidence>
<reference evidence="2" key="1">
    <citation type="submission" date="2013-03" db="EMBL/GenBank/DDBJ databases">
        <title>Genome Sequence of the Profundibacterium mesophilum strain KAUST100406-0324T from Red Sea, a novel genus in the family Rhodobacteraceae.</title>
        <authorList>
            <person name="Essack M."/>
            <person name="Alam I."/>
            <person name="Lafi F."/>
            <person name="Alawi W."/>
            <person name="Kamanu F."/>
            <person name="Al-Suwailem A."/>
            <person name="Lee O.O."/>
            <person name="Xu Y."/>
            <person name="Bajic V."/>
            <person name="Qian P.-Y."/>
            <person name="Archer J."/>
        </authorList>
    </citation>
    <scope>NUCLEOTIDE SEQUENCE</scope>
    <source>
        <strain evidence="2">KAUST100406-0324</strain>
    </source>
</reference>
<organism evidence="2 3">
    <name type="scientific">Profundibacterium mesophilum KAUST100406-0324</name>
    <dbReference type="NCBI Taxonomy" id="1037889"/>
    <lineage>
        <taxon>Bacteria</taxon>
        <taxon>Pseudomonadati</taxon>
        <taxon>Pseudomonadota</taxon>
        <taxon>Alphaproteobacteria</taxon>
        <taxon>Rhodobacterales</taxon>
        <taxon>Roseobacteraceae</taxon>
        <taxon>Profundibacterium</taxon>
    </lineage>
</organism>